<evidence type="ECO:0000256" key="1">
    <source>
        <dbReference type="ARBA" id="ARBA00008023"/>
    </source>
</evidence>
<evidence type="ECO:0000256" key="2">
    <source>
        <dbReference type="ARBA" id="ARBA00011738"/>
    </source>
</evidence>
<dbReference type="NCBIfam" id="TIGR00042">
    <property type="entry name" value="RdgB/HAM1 family non-canonical purine NTP pyrophosphatase"/>
    <property type="match status" value="1"/>
</dbReference>
<evidence type="ECO:0000256" key="6">
    <source>
        <dbReference type="ARBA" id="ARBA00022842"/>
    </source>
</evidence>
<dbReference type="InterPro" id="IPR029001">
    <property type="entry name" value="ITPase-like_fam"/>
</dbReference>
<dbReference type="EC" id="3.6.1.66" evidence="10"/>
<feature type="binding site" evidence="10">
    <location>
        <begin position="155"/>
        <end position="158"/>
    </location>
    <ligand>
        <name>substrate</name>
    </ligand>
</feature>
<evidence type="ECO:0000256" key="3">
    <source>
        <dbReference type="ARBA" id="ARBA00022723"/>
    </source>
</evidence>
<dbReference type="AlphaFoldDB" id="A0A1E8EZV0"/>
<comment type="cofactor">
    <cofactor evidence="10">
        <name>Mg(2+)</name>
        <dbReference type="ChEBI" id="CHEBI:18420"/>
    </cofactor>
    <text evidence="10">Binds 1 Mg(2+) ion per subunit.</text>
</comment>
<dbReference type="InterPro" id="IPR002637">
    <property type="entry name" value="RdgB/HAM1"/>
</dbReference>
<dbReference type="GO" id="GO:0036220">
    <property type="term" value="F:ITP diphosphatase activity"/>
    <property type="evidence" value="ECO:0007669"/>
    <property type="project" value="UniProtKB-UniRule"/>
</dbReference>
<comment type="similarity">
    <text evidence="1 10 11">Belongs to the HAM1 NTPase family.</text>
</comment>
<evidence type="ECO:0000256" key="8">
    <source>
        <dbReference type="ARBA" id="ARBA00051875"/>
    </source>
</evidence>
<dbReference type="PANTHER" id="PTHR11067">
    <property type="entry name" value="INOSINE TRIPHOSPHATE PYROPHOSPHATASE/HAM1 PROTEIN"/>
    <property type="match status" value="1"/>
</dbReference>
<dbReference type="SUPFAM" id="SSF52972">
    <property type="entry name" value="ITPase-like"/>
    <property type="match status" value="1"/>
</dbReference>
<feature type="binding site" evidence="10">
    <location>
        <position position="76"/>
    </location>
    <ligand>
        <name>substrate</name>
    </ligand>
</feature>
<dbReference type="GO" id="GO:0046872">
    <property type="term" value="F:metal ion binding"/>
    <property type="evidence" value="ECO:0007669"/>
    <property type="project" value="UniProtKB-KW"/>
</dbReference>
<dbReference type="Gene3D" id="3.90.950.10">
    <property type="match status" value="1"/>
</dbReference>
<reference evidence="12 13" key="1">
    <citation type="submission" date="2016-06" db="EMBL/GenBank/DDBJ databases">
        <title>Genome sequence of Clostridium acetireducens DSM 10703.</title>
        <authorList>
            <person name="Poehlein A."/>
            <person name="Fluechter S."/>
            <person name="Duerre P."/>
            <person name="Daniel R."/>
        </authorList>
    </citation>
    <scope>NUCLEOTIDE SEQUENCE [LARGE SCALE GENOMIC DNA]</scope>
    <source>
        <strain evidence="12 13">DSM 10703</strain>
    </source>
</reference>
<feature type="active site" description="Proton acceptor" evidence="10">
    <location>
        <position position="75"/>
    </location>
</feature>
<keyword evidence="7 10" id="KW-0546">Nucleotide metabolism</keyword>
<comment type="catalytic activity">
    <reaction evidence="10">
        <text>ITP + H2O = IMP + diphosphate + H(+)</text>
        <dbReference type="Rhea" id="RHEA:29399"/>
        <dbReference type="ChEBI" id="CHEBI:15377"/>
        <dbReference type="ChEBI" id="CHEBI:15378"/>
        <dbReference type="ChEBI" id="CHEBI:33019"/>
        <dbReference type="ChEBI" id="CHEBI:58053"/>
        <dbReference type="ChEBI" id="CHEBI:61402"/>
        <dbReference type="EC" id="3.6.1.66"/>
    </reaction>
</comment>
<keyword evidence="5 10" id="KW-0378">Hydrolase</keyword>
<evidence type="ECO:0000256" key="7">
    <source>
        <dbReference type="ARBA" id="ARBA00023080"/>
    </source>
</evidence>
<feature type="binding site" evidence="10">
    <location>
        <position position="44"/>
    </location>
    <ligand>
        <name>Mg(2+)</name>
        <dbReference type="ChEBI" id="CHEBI:18420"/>
    </ligand>
</feature>
<dbReference type="PANTHER" id="PTHR11067:SF9">
    <property type="entry name" value="INOSINE TRIPHOSPHATE PYROPHOSPHATASE"/>
    <property type="match status" value="1"/>
</dbReference>
<dbReference type="Proteomes" id="UP000175744">
    <property type="component" value="Unassembled WGS sequence"/>
</dbReference>
<keyword evidence="13" id="KW-1185">Reference proteome</keyword>
<name>A0A1E8EZV0_9CLOT</name>
<dbReference type="PATRIC" id="fig|1121290.3.peg.1156"/>
<dbReference type="NCBIfam" id="NF011397">
    <property type="entry name" value="PRK14822.1"/>
    <property type="match status" value="1"/>
</dbReference>
<protein>
    <recommendedName>
        <fullName evidence="10">dITP/XTP pyrophosphatase</fullName>
        <ecNumber evidence="10">3.6.1.66</ecNumber>
    </recommendedName>
    <alternativeName>
        <fullName evidence="10">Non-canonical purine NTP pyrophosphatase</fullName>
    </alternativeName>
    <alternativeName>
        <fullName evidence="10">Non-standard purine NTP pyrophosphatase</fullName>
    </alternativeName>
    <alternativeName>
        <fullName evidence="10">Nucleoside-triphosphate diphosphatase</fullName>
    </alternativeName>
    <alternativeName>
        <fullName evidence="10">Nucleoside-triphosphate pyrophosphatase</fullName>
        <shortName evidence="10">NTPase</shortName>
    </alternativeName>
</protein>
<dbReference type="InterPro" id="IPR020922">
    <property type="entry name" value="dITP/XTP_pyrophosphatase"/>
</dbReference>
<comment type="catalytic activity">
    <reaction evidence="8 10">
        <text>dITP + H2O = dIMP + diphosphate + H(+)</text>
        <dbReference type="Rhea" id="RHEA:28342"/>
        <dbReference type="ChEBI" id="CHEBI:15377"/>
        <dbReference type="ChEBI" id="CHEBI:15378"/>
        <dbReference type="ChEBI" id="CHEBI:33019"/>
        <dbReference type="ChEBI" id="CHEBI:61194"/>
        <dbReference type="ChEBI" id="CHEBI:61382"/>
        <dbReference type="EC" id="3.6.1.66"/>
    </reaction>
</comment>
<evidence type="ECO:0000256" key="11">
    <source>
        <dbReference type="RuleBase" id="RU003781"/>
    </source>
</evidence>
<organism evidence="12 13">
    <name type="scientific">Clostridium acetireducens DSM 10703</name>
    <dbReference type="NCBI Taxonomy" id="1121290"/>
    <lineage>
        <taxon>Bacteria</taxon>
        <taxon>Bacillati</taxon>
        <taxon>Bacillota</taxon>
        <taxon>Clostridia</taxon>
        <taxon>Eubacteriales</taxon>
        <taxon>Clostridiaceae</taxon>
        <taxon>Clostridium</taxon>
    </lineage>
</organism>
<comment type="catalytic activity">
    <reaction evidence="9 10">
        <text>XTP + H2O = XMP + diphosphate + H(+)</text>
        <dbReference type="Rhea" id="RHEA:28610"/>
        <dbReference type="ChEBI" id="CHEBI:15377"/>
        <dbReference type="ChEBI" id="CHEBI:15378"/>
        <dbReference type="ChEBI" id="CHEBI:33019"/>
        <dbReference type="ChEBI" id="CHEBI:57464"/>
        <dbReference type="ChEBI" id="CHEBI:61314"/>
        <dbReference type="EC" id="3.6.1.66"/>
    </reaction>
</comment>
<dbReference type="GO" id="GO:0035870">
    <property type="term" value="F:dITP diphosphatase activity"/>
    <property type="evidence" value="ECO:0007669"/>
    <property type="project" value="UniProtKB-UniRule"/>
</dbReference>
<keyword evidence="3 10" id="KW-0479">Metal-binding</keyword>
<dbReference type="EMBL" id="LZFO01000013">
    <property type="protein sequence ID" value="OFI06251.1"/>
    <property type="molecule type" value="Genomic_DNA"/>
</dbReference>
<dbReference type="GO" id="GO:0036222">
    <property type="term" value="F:XTP diphosphatase activity"/>
    <property type="evidence" value="ECO:0007669"/>
    <property type="project" value="UniProtKB-UniRule"/>
</dbReference>
<evidence type="ECO:0000256" key="10">
    <source>
        <dbReference type="HAMAP-Rule" id="MF_01405"/>
    </source>
</evidence>
<keyword evidence="4 10" id="KW-0547">Nucleotide-binding</keyword>
<proteinExistence type="inferred from homology"/>
<comment type="subunit">
    <text evidence="2 10">Homodimer.</text>
</comment>
<evidence type="ECO:0000256" key="4">
    <source>
        <dbReference type="ARBA" id="ARBA00022741"/>
    </source>
</evidence>
<comment type="caution">
    <text evidence="12">The sequence shown here is derived from an EMBL/GenBank/DDBJ whole genome shotgun (WGS) entry which is preliminary data.</text>
</comment>
<dbReference type="GO" id="GO:0000166">
    <property type="term" value="F:nucleotide binding"/>
    <property type="evidence" value="ECO:0007669"/>
    <property type="project" value="UniProtKB-KW"/>
</dbReference>
<feature type="binding site" evidence="10">
    <location>
        <position position="178"/>
    </location>
    <ligand>
        <name>substrate</name>
    </ligand>
</feature>
<evidence type="ECO:0000256" key="9">
    <source>
        <dbReference type="ARBA" id="ARBA00052017"/>
    </source>
</evidence>
<dbReference type="STRING" id="1121290.CLAOCE_11500"/>
<dbReference type="GO" id="GO:0009117">
    <property type="term" value="P:nucleotide metabolic process"/>
    <property type="evidence" value="ECO:0007669"/>
    <property type="project" value="UniProtKB-KW"/>
</dbReference>
<sequence length="203" mass="22729">MKKLDKLVVASNNKGKIKEIKNILSKLPLDVVSLEDMGVKSSVEEDGETFEENAFKKALEIYKILGSKHMVLADDSGLMVDVLNGAPGVYSARFAGEHGNDKKNNEKLLKMLESKENRKAKFVCSMVLIYRNKVIKVNGEVEGNIIKETRGANGFGYDPLFYIPEYNMTFAEMDSSIKNNISHRAKALNKILKEITKLIQGEK</sequence>
<dbReference type="GO" id="GO:0009146">
    <property type="term" value="P:purine nucleoside triphosphate catabolic process"/>
    <property type="evidence" value="ECO:0007669"/>
    <property type="project" value="UniProtKB-UniRule"/>
</dbReference>
<gene>
    <name evidence="12" type="ORF">CLOACE_11500</name>
</gene>
<feature type="binding site" evidence="10">
    <location>
        <begin position="11"/>
        <end position="16"/>
    </location>
    <ligand>
        <name>substrate</name>
    </ligand>
</feature>
<dbReference type="HAMAP" id="MF_01405">
    <property type="entry name" value="Non_canon_purine_NTPase"/>
    <property type="match status" value="1"/>
</dbReference>
<dbReference type="CDD" id="cd00515">
    <property type="entry name" value="HAM1"/>
    <property type="match status" value="1"/>
</dbReference>
<accession>A0A1E8EZV0</accession>
<dbReference type="FunFam" id="3.90.950.10:FF:000001">
    <property type="entry name" value="dITP/XTP pyrophosphatase"/>
    <property type="match status" value="1"/>
</dbReference>
<feature type="binding site" evidence="10">
    <location>
        <begin position="183"/>
        <end position="184"/>
    </location>
    <ligand>
        <name>substrate</name>
    </ligand>
</feature>
<evidence type="ECO:0000313" key="13">
    <source>
        <dbReference type="Proteomes" id="UP000175744"/>
    </source>
</evidence>
<feature type="binding site" evidence="10">
    <location>
        <position position="75"/>
    </location>
    <ligand>
        <name>Mg(2+)</name>
        <dbReference type="ChEBI" id="CHEBI:18420"/>
    </ligand>
</feature>
<keyword evidence="6 10" id="KW-0460">Magnesium</keyword>
<dbReference type="GO" id="GO:0005829">
    <property type="term" value="C:cytosol"/>
    <property type="evidence" value="ECO:0007669"/>
    <property type="project" value="TreeGrafter"/>
</dbReference>
<evidence type="ECO:0000313" key="12">
    <source>
        <dbReference type="EMBL" id="OFI06251.1"/>
    </source>
</evidence>
<dbReference type="GO" id="GO:0017111">
    <property type="term" value="F:ribonucleoside triphosphate phosphatase activity"/>
    <property type="evidence" value="ECO:0007669"/>
    <property type="project" value="InterPro"/>
</dbReference>
<comment type="function">
    <text evidence="10">Pyrophosphatase that catalyzes the hydrolysis of nucleoside triphosphates to their monophosphate derivatives, with a high preference for the non-canonical purine nucleotides XTP (xanthosine triphosphate), dITP (deoxyinosine triphosphate) and ITP. Seems to function as a house-cleaning enzyme that removes non-canonical purine nucleotides from the nucleotide pool, thus preventing their incorporation into DNA/RNA and avoiding chromosomal lesions.</text>
</comment>
<dbReference type="Pfam" id="PF01725">
    <property type="entry name" value="Ham1p_like"/>
    <property type="match status" value="1"/>
</dbReference>
<evidence type="ECO:0000256" key="5">
    <source>
        <dbReference type="ARBA" id="ARBA00022801"/>
    </source>
</evidence>